<dbReference type="PROSITE" id="PS51257">
    <property type="entry name" value="PROKAR_LIPOPROTEIN"/>
    <property type="match status" value="1"/>
</dbReference>
<dbReference type="Proteomes" id="UP001164472">
    <property type="component" value="Chromosome"/>
</dbReference>
<sequence length="430" mass="47954">MLSKANFVCQITGSMMSKRLEFLLLMVIGLTGCSVTPPHMIPAPAVYSDTRINLYNEMSPEVKKVNLPVFYATTRQPISADEQGHYSDKVADQVTLGVADVRLGQKGWDFEDLVASDYDETWEDARPGEVERVVEFGKVEDEDAESRFVEAINAQIAASDAPEVSFYVHGYRVHFDEATVLMGSVGHYLGHNAMVTFQWPTGLNFWNYLTDCPRAETFIPDIADTIELLAKTDAEVINMLAYSCGSPLLAAALDELRKRYPDLDRQQLLTKFRIADVIFAASDVDLKTFANKYIPSMLDLSRQLTVYYSEGDGALRVSSFLAGASRLGRPSIDDLTPTEIEALAKERRLNAINVTDVPGFHQMGGMAGHGYWYANSWISTDVLIGFLDAIPPKERCLVLMKGMRNTWSFPENYVDCVVDKLLSTHPELAQ</sequence>
<dbReference type="AlphaFoldDB" id="A0A9E8HKX2"/>
<dbReference type="Pfam" id="PF05990">
    <property type="entry name" value="DUF900"/>
    <property type="match status" value="1"/>
</dbReference>
<keyword evidence="1" id="KW-0378">Hydrolase</keyword>
<dbReference type="GO" id="GO:0016787">
    <property type="term" value="F:hydrolase activity"/>
    <property type="evidence" value="ECO:0007669"/>
    <property type="project" value="UniProtKB-KW"/>
</dbReference>
<dbReference type="RefSeq" id="WP_251810143.1">
    <property type="nucleotide sequence ID" value="NZ_CP101527.1"/>
</dbReference>
<dbReference type="KEGG" id="asem:NNL22_17100"/>
<dbReference type="PANTHER" id="PTHR36513">
    <property type="entry name" value="ABC TRANSMEMBRANE TYPE-1 DOMAIN-CONTAINING PROTEIN"/>
    <property type="match status" value="1"/>
</dbReference>
<dbReference type="PANTHER" id="PTHR36513:SF1">
    <property type="entry name" value="TRANSMEMBRANE PROTEIN"/>
    <property type="match status" value="1"/>
</dbReference>
<dbReference type="EMBL" id="CP101527">
    <property type="protein sequence ID" value="UZW74716.1"/>
    <property type="molecule type" value="Genomic_DNA"/>
</dbReference>
<keyword evidence="2" id="KW-1185">Reference proteome</keyword>
<evidence type="ECO:0000313" key="1">
    <source>
        <dbReference type="EMBL" id="UZW74716.1"/>
    </source>
</evidence>
<evidence type="ECO:0000313" key="2">
    <source>
        <dbReference type="Proteomes" id="UP001164472"/>
    </source>
</evidence>
<name>A0A9E8HKX2_9ALTE</name>
<gene>
    <name evidence="1" type="ORF">NNL22_17100</name>
</gene>
<dbReference type="InterPro" id="IPR010297">
    <property type="entry name" value="DUF900_hydrolase"/>
</dbReference>
<protein>
    <submittedName>
        <fullName evidence="1">Alpha/beta hydrolase</fullName>
    </submittedName>
</protein>
<organism evidence="1 2">
    <name type="scientific">Alkalimarinus sediminis</name>
    <dbReference type="NCBI Taxonomy" id="1632866"/>
    <lineage>
        <taxon>Bacteria</taxon>
        <taxon>Pseudomonadati</taxon>
        <taxon>Pseudomonadota</taxon>
        <taxon>Gammaproteobacteria</taxon>
        <taxon>Alteromonadales</taxon>
        <taxon>Alteromonadaceae</taxon>
        <taxon>Alkalimarinus</taxon>
    </lineage>
</organism>
<proteinExistence type="predicted"/>
<reference evidence="1" key="1">
    <citation type="submission" date="2022-07" db="EMBL/GenBank/DDBJ databases">
        <title>Alkalimarinus sp. nov., isolated from gut of a Alitta virens.</title>
        <authorList>
            <person name="Yang A.I."/>
            <person name="Shin N.-R."/>
        </authorList>
    </citation>
    <scope>NUCLEOTIDE SEQUENCE</scope>
    <source>
        <strain evidence="1">FA028</strain>
    </source>
</reference>
<accession>A0A9E8HKX2</accession>